<dbReference type="RefSeq" id="WP_203939644.1">
    <property type="nucleotide sequence ID" value="NZ_BAAAGJ010000005.1"/>
</dbReference>
<gene>
    <name evidence="1" type="ORF">Sya03_37590</name>
</gene>
<dbReference type="EMBL" id="BOOY01000027">
    <property type="protein sequence ID" value="GIJ04407.1"/>
    <property type="molecule type" value="Genomic_DNA"/>
</dbReference>
<dbReference type="PANTHER" id="PTHR30613">
    <property type="entry name" value="UNCHARACTERIZED PROTEIN YBIU-RELATED"/>
    <property type="match status" value="1"/>
</dbReference>
<dbReference type="Gene3D" id="2.60.120.330">
    <property type="entry name" value="B-lactam Antibiotic, Isopenicillin N Synthase, Chain"/>
    <property type="match status" value="1"/>
</dbReference>
<keyword evidence="2" id="KW-1185">Reference proteome</keyword>
<accession>A0A8J4DJP2</accession>
<dbReference type="InterPro" id="IPR010856">
    <property type="entry name" value="Gig2-like"/>
</dbReference>
<protein>
    <recommendedName>
        <fullName evidence="3">DUF1479 domain-containing protein</fullName>
    </recommendedName>
</protein>
<organism evidence="1 2">
    <name type="scientific">Spirilliplanes yamanashiensis</name>
    <dbReference type="NCBI Taxonomy" id="42233"/>
    <lineage>
        <taxon>Bacteria</taxon>
        <taxon>Bacillati</taxon>
        <taxon>Actinomycetota</taxon>
        <taxon>Actinomycetes</taxon>
        <taxon>Micromonosporales</taxon>
        <taxon>Micromonosporaceae</taxon>
        <taxon>Spirilliplanes</taxon>
    </lineage>
</organism>
<comment type="caution">
    <text evidence="1">The sequence shown here is derived from an EMBL/GenBank/DDBJ whole genome shotgun (WGS) entry which is preliminary data.</text>
</comment>
<dbReference type="PANTHER" id="PTHR30613:SF1">
    <property type="entry name" value="DUF1479 DOMAIN PROTEIN (AFU_ORTHOLOGUE AFUA_5G09280)"/>
    <property type="match status" value="1"/>
</dbReference>
<dbReference type="InterPro" id="IPR027443">
    <property type="entry name" value="IPNS-like_sf"/>
</dbReference>
<name>A0A8J4DJP2_9ACTN</name>
<dbReference type="Proteomes" id="UP000652013">
    <property type="component" value="Unassembled WGS sequence"/>
</dbReference>
<sequence>MSHPAPADVPAAIRETKAALRERIGDVAVAFKAAEELMRAEVAEVVRQRERGEDVWPVVRYADIAAGTVPAEQVEAVRRRGCAVVKGTFGRERAEGWDRELVDYLERNDFAGQYRYLDDGIFGGLAAGKPSIFPIYWSKPQMEAREDEAMVNVRGFLNSFWKHESEGRVWFDPTRDTAYPDRVRRREPGSNSAGLSAHTDSGSIERWLLPAYQQVFRHVFAGDPAAYDPWDGAFRTEVHEYDSTVMCSAFRTFQGWTALSDMQPTEGVLHVVPIPNAMAYLLLRALQDDVADDDLCGAANGQALPISARWHPVLMPALTPIPAVEPGDTVWWHGDMIHSVGPVQDQQGWGNVMYIPASPWCDKNAAYARECGEAFITGVSPSDFAAEDYEAGWTGRPRPADLSLTGLQQLGLA</sequence>
<dbReference type="Pfam" id="PF07350">
    <property type="entry name" value="Gig2-like"/>
    <property type="match status" value="1"/>
</dbReference>
<dbReference type="AlphaFoldDB" id="A0A8J4DJP2"/>
<reference evidence="1" key="1">
    <citation type="submission" date="2021-01" db="EMBL/GenBank/DDBJ databases">
        <title>Whole genome shotgun sequence of Spirilliplanes yamanashiensis NBRC 15828.</title>
        <authorList>
            <person name="Komaki H."/>
            <person name="Tamura T."/>
        </authorList>
    </citation>
    <scope>NUCLEOTIDE SEQUENCE</scope>
    <source>
        <strain evidence="1">NBRC 15828</strain>
    </source>
</reference>
<evidence type="ECO:0000313" key="1">
    <source>
        <dbReference type="EMBL" id="GIJ04407.1"/>
    </source>
</evidence>
<evidence type="ECO:0008006" key="3">
    <source>
        <dbReference type="Google" id="ProtNLM"/>
    </source>
</evidence>
<evidence type="ECO:0000313" key="2">
    <source>
        <dbReference type="Proteomes" id="UP000652013"/>
    </source>
</evidence>
<proteinExistence type="predicted"/>
<dbReference type="SUPFAM" id="SSF51197">
    <property type="entry name" value="Clavaminate synthase-like"/>
    <property type="match status" value="1"/>
</dbReference>